<proteinExistence type="predicted"/>
<feature type="region of interest" description="Disordered" evidence="1">
    <location>
        <begin position="288"/>
        <end position="310"/>
    </location>
</feature>
<feature type="compositionally biased region" description="Basic and acidic residues" evidence="1">
    <location>
        <begin position="114"/>
        <end position="131"/>
    </location>
</feature>
<reference evidence="2" key="2">
    <citation type="submission" date="2020-09" db="EMBL/GenBank/DDBJ databases">
        <title>Reference genome assembly for Australian Ascochyta lentis isolate Al4.</title>
        <authorList>
            <person name="Lee R.C."/>
            <person name="Farfan-Caceres L.M."/>
            <person name="Debler J.W."/>
            <person name="Williams A.H."/>
            <person name="Henares B.M."/>
        </authorList>
    </citation>
    <scope>NUCLEOTIDE SEQUENCE</scope>
    <source>
        <strain evidence="2">Al4</strain>
    </source>
</reference>
<dbReference type="OrthoDB" id="76224at2759"/>
<keyword evidence="3" id="KW-1185">Reference proteome</keyword>
<feature type="compositionally biased region" description="Polar residues" evidence="1">
    <location>
        <begin position="289"/>
        <end position="309"/>
    </location>
</feature>
<feature type="region of interest" description="Disordered" evidence="1">
    <location>
        <begin position="335"/>
        <end position="410"/>
    </location>
</feature>
<dbReference type="AlphaFoldDB" id="A0A8H7MLR7"/>
<dbReference type="PANTHER" id="PTHR28155">
    <property type="entry name" value="ACR243WP"/>
    <property type="match status" value="1"/>
</dbReference>
<reference evidence="2" key="1">
    <citation type="submission" date="2018-12" db="EMBL/GenBank/DDBJ databases">
        <authorList>
            <person name="Syme R.A."/>
            <person name="Farfan-Caceres L."/>
            <person name="Lichtenzveig J."/>
        </authorList>
    </citation>
    <scope>NUCLEOTIDE SEQUENCE</scope>
    <source>
        <strain evidence="2">Al4</strain>
    </source>
</reference>
<dbReference type="GO" id="GO:0006360">
    <property type="term" value="P:transcription by RNA polymerase I"/>
    <property type="evidence" value="ECO:0007669"/>
    <property type="project" value="InterPro"/>
</dbReference>
<sequence>MSAKRTPVPLPGSKPRNKSKVTPPKSALSQELVGSDDDSSAESAPKAKKAEKPKATIGVHRPNEAAKPSTKDKPTPKTAPKSKSAPKKPAPKTISTQEQVEELSSSEVSDDSDAPARDIQTKLPGEVEMKDASSGSDSDSDSDSSSEDEAAKPTQKSAQPTMSKPVEVELRAAKPYTPPKGYNLVSEKDRTSSKAAKIFDNLKGKQVWHITAPAGLSLKELETIAMDKAMKGESILNHKGTDYGFSTTEKSEDGPREVLVPQKNGYSAVPARISQTLHLQQVVRLPKLSSKQADPNTGSEAAASITRSTIRAPRPQVKGLKMRYLPLGFVGGDSGGVLGDTDSEEDDVPQERAGLAAPNGLNLPTKASKRKHTETNGEEAPSKKIKKHKTPEEMKKKEEKKAKKEKKSKA</sequence>
<dbReference type="PANTHER" id="PTHR28155:SF1">
    <property type="entry name" value="DNA-DIRECTED RNA POLYMERASE I SUBUNIT RPA34.5-DOMAIN-CONTAINING PROTEIN"/>
    <property type="match status" value="1"/>
</dbReference>
<evidence type="ECO:0000313" key="3">
    <source>
        <dbReference type="Proteomes" id="UP000651452"/>
    </source>
</evidence>
<evidence type="ECO:0000256" key="1">
    <source>
        <dbReference type="SAM" id="MobiDB-lite"/>
    </source>
</evidence>
<protein>
    <submittedName>
        <fullName evidence="2">Uncharacterized protein</fullName>
    </submittedName>
</protein>
<accession>A0A8H7MLR7</accession>
<dbReference type="Gene3D" id="6.20.250.70">
    <property type="match status" value="1"/>
</dbReference>
<feature type="compositionally biased region" description="Basic and acidic residues" evidence="1">
    <location>
        <begin position="61"/>
        <end position="75"/>
    </location>
</feature>
<feature type="compositionally biased region" description="Acidic residues" evidence="1">
    <location>
        <begin position="138"/>
        <end position="148"/>
    </location>
</feature>
<name>A0A8H7MLR7_9PLEO</name>
<comment type="caution">
    <text evidence="2">The sequence shown here is derived from an EMBL/GenBank/DDBJ whole genome shotgun (WGS) entry which is preliminary data.</text>
</comment>
<feature type="compositionally biased region" description="Low complexity" evidence="1">
    <location>
        <begin position="91"/>
        <end position="107"/>
    </location>
</feature>
<dbReference type="EMBL" id="RZGK01000002">
    <property type="protein sequence ID" value="KAF9701739.1"/>
    <property type="molecule type" value="Genomic_DNA"/>
</dbReference>
<feature type="compositionally biased region" description="Basic and acidic residues" evidence="1">
    <location>
        <begin position="390"/>
        <end position="402"/>
    </location>
</feature>
<feature type="region of interest" description="Disordered" evidence="1">
    <location>
        <begin position="1"/>
        <end position="190"/>
    </location>
</feature>
<organism evidence="2 3">
    <name type="scientific">Ascochyta lentis</name>
    <dbReference type="NCBI Taxonomy" id="205686"/>
    <lineage>
        <taxon>Eukaryota</taxon>
        <taxon>Fungi</taxon>
        <taxon>Dikarya</taxon>
        <taxon>Ascomycota</taxon>
        <taxon>Pezizomycotina</taxon>
        <taxon>Dothideomycetes</taxon>
        <taxon>Pleosporomycetidae</taxon>
        <taxon>Pleosporales</taxon>
        <taxon>Pleosporineae</taxon>
        <taxon>Didymellaceae</taxon>
        <taxon>Ascochyta</taxon>
    </lineage>
</organism>
<feature type="region of interest" description="Disordered" evidence="1">
    <location>
        <begin position="237"/>
        <end position="257"/>
    </location>
</feature>
<dbReference type="Proteomes" id="UP000651452">
    <property type="component" value="Unassembled WGS sequence"/>
</dbReference>
<evidence type="ECO:0000313" key="2">
    <source>
        <dbReference type="EMBL" id="KAF9701739.1"/>
    </source>
</evidence>
<gene>
    <name evidence="2" type="ORF">EKO04_000581</name>
</gene>
<dbReference type="InterPro" id="IPR053263">
    <property type="entry name" value="Euk_RPA34_RNAP_subunit"/>
</dbReference>
<dbReference type="InterPro" id="IPR013240">
    <property type="entry name" value="DNA-dir_RNA_pol1_su_RPA34"/>
</dbReference>
<dbReference type="Pfam" id="PF08208">
    <property type="entry name" value="RNA_polI_A34"/>
    <property type="match status" value="1"/>
</dbReference>